<reference evidence="15" key="4">
    <citation type="submission" date="2023-01" db="EMBL/GenBank/DDBJ databases">
        <title>Draft genome sequence of Methylobacterium brachythecii strain NBRC 107710.</title>
        <authorList>
            <person name="Sun Q."/>
            <person name="Mori K."/>
        </authorList>
    </citation>
    <scope>NUCLEOTIDE SEQUENCE</scope>
    <source>
        <strain evidence="15">NBRC 107710</strain>
    </source>
</reference>
<evidence type="ECO:0000256" key="5">
    <source>
        <dbReference type="ARBA" id="ARBA00022630"/>
    </source>
</evidence>
<dbReference type="InterPro" id="IPR000700">
    <property type="entry name" value="PAS-assoc_C"/>
</dbReference>
<keyword evidence="11" id="KW-0067">ATP-binding</keyword>
<dbReference type="PROSITE" id="PS50112">
    <property type="entry name" value="PAS"/>
    <property type="match status" value="2"/>
</dbReference>
<dbReference type="Pfam" id="PF07536">
    <property type="entry name" value="HWE_HK"/>
    <property type="match status" value="1"/>
</dbReference>
<dbReference type="RefSeq" id="WP_183503003.1">
    <property type="nucleotide sequence ID" value="NZ_BSPG01000004.1"/>
</dbReference>
<organism evidence="16 17">
    <name type="scientific">Methylobacterium brachythecii</name>
    <dbReference type="NCBI Taxonomy" id="1176177"/>
    <lineage>
        <taxon>Bacteria</taxon>
        <taxon>Pseudomonadati</taxon>
        <taxon>Pseudomonadota</taxon>
        <taxon>Alphaproteobacteria</taxon>
        <taxon>Hyphomicrobiales</taxon>
        <taxon>Methylobacteriaceae</taxon>
        <taxon>Methylobacterium</taxon>
    </lineage>
</organism>
<keyword evidence="5" id="KW-0285">Flavoprotein</keyword>
<dbReference type="SMART" id="SM00091">
    <property type="entry name" value="PAS"/>
    <property type="match status" value="2"/>
</dbReference>
<dbReference type="InterPro" id="IPR029016">
    <property type="entry name" value="GAF-like_dom_sf"/>
</dbReference>
<feature type="domain" description="PAC" evidence="14">
    <location>
        <begin position="410"/>
        <end position="463"/>
    </location>
</feature>
<protein>
    <recommendedName>
        <fullName evidence="3">Blue-light-activated histidine kinase</fullName>
        <ecNumber evidence="2">2.7.13.3</ecNumber>
    </recommendedName>
</protein>
<name>A0A7W6F5X4_9HYPH</name>
<dbReference type="InterPro" id="IPR003018">
    <property type="entry name" value="GAF"/>
</dbReference>
<reference evidence="16 17" key="3">
    <citation type="submission" date="2020-08" db="EMBL/GenBank/DDBJ databases">
        <title>Genomic Encyclopedia of Type Strains, Phase IV (KMG-IV): sequencing the most valuable type-strain genomes for metagenomic binning, comparative biology and taxonomic classification.</title>
        <authorList>
            <person name="Goeker M."/>
        </authorList>
    </citation>
    <scope>NUCLEOTIDE SEQUENCE [LARGE SCALE GENOMIC DNA]</scope>
    <source>
        <strain evidence="16 17">DSM 24105</strain>
    </source>
</reference>
<keyword evidence="6" id="KW-0288">FMN</keyword>
<feature type="domain" description="PAS" evidence="13">
    <location>
        <begin position="644"/>
        <end position="714"/>
    </location>
</feature>
<dbReference type="Gene3D" id="3.30.450.40">
    <property type="match status" value="2"/>
</dbReference>
<evidence type="ECO:0000259" key="14">
    <source>
        <dbReference type="PROSITE" id="PS50113"/>
    </source>
</evidence>
<dbReference type="Proteomes" id="UP000517759">
    <property type="component" value="Unassembled WGS sequence"/>
</dbReference>
<dbReference type="InterPro" id="IPR011102">
    <property type="entry name" value="Sig_transdc_His_kinase_HWE"/>
</dbReference>
<evidence type="ECO:0000256" key="6">
    <source>
        <dbReference type="ARBA" id="ARBA00022643"/>
    </source>
</evidence>
<dbReference type="PANTHER" id="PTHR41523">
    <property type="entry name" value="TWO-COMPONENT SYSTEM SENSOR PROTEIN"/>
    <property type="match status" value="1"/>
</dbReference>
<reference evidence="18" key="2">
    <citation type="journal article" date="2019" name="Int. J. Syst. Evol. Microbiol.">
        <title>The Global Catalogue of Microorganisms (GCM) 10K type strain sequencing project: providing services to taxonomists for standard genome sequencing and annotation.</title>
        <authorList>
            <consortium name="The Broad Institute Genomics Platform"/>
            <consortium name="The Broad Institute Genome Sequencing Center for Infectious Disease"/>
            <person name="Wu L."/>
            <person name="Ma J."/>
        </authorList>
    </citation>
    <scope>NUCLEOTIDE SEQUENCE [LARGE SCALE GENOMIC DNA]</scope>
    <source>
        <strain evidence="18">NBRC 107710</strain>
    </source>
</reference>
<dbReference type="Pfam" id="PF01590">
    <property type="entry name" value="GAF"/>
    <property type="match status" value="1"/>
</dbReference>
<evidence type="ECO:0000256" key="1">
    <source>
        <dbReference type="ARBA" id="ARBA00000085"/>
    </source>
</evidence>
<keyword evidence="7" id="KW-0808">Transferase</keyword>
<evidence type="ECO:0000256" key="9">
    <source>
        <dbReference type="ARBA" id="ARBA00022741"/>
    </source>
</evidence>
<dbReference type="SMART" id="SM00911">
    <property type="entry name" value="HWE_HK"/>
    <property type="match status" value="1"/>
</dbReference>
<dbReference type="PROSITE" id="PS50113">
    <property type="entry name" value="PAC"/>
    <property type="match status" value="1"/>
</dbReference>
<accession>A0A7W6F5X4</accession>
<dbReference type="EMBL" id="BSPG01000004">
    <property type="protein sequence ID" value="GLS43170.1"/>
    <property type="molecule type" value="Genomic_DNA"/>
</dbReference>
<comment type="caution">
    <text evidence="16">The sequence shown here is derived from an EMBL/GenBank/DDBJ whole genome shotgun (WGS) entry which is preliminary data.</text>
</comment>
<dbReference type="Gene3D" id="3.30.565.10">
    <property type="entry name" value="Histidine kinase-like ATPase, C-terminal domain"/>
    <property type="match status" value="1"/>
</dbReference>
<dbReference type="Proteomes" id="UP001156881">
    <property type="component" value="Unassembled WGS sequence"/>
</dbReference>
<sequence>MRTKRDTDKGRITPWPHAAGAMADAIRDHPWSATPLGAIGTWPPVLCFALSGILESRFANLLVWGPNRISLYNDAFVPILGERPDPLGQPFEVTWADIWDEIRDVYEGAFAGNAGYREDLPLNVARPGLPDLSWWTFSCTPVRDETGRICGVRAVILETTARVRLERRQSLLIRIGDVLRQQTCPGEIATSVCTELGRHFQADRVSYAEIDVDKGIARLGPGWTTNPRAYRAEDIDLSAFGTDYLPGLKLGVPSVVDDVANDPRAAGTTVYGRLGIGSVMVIPLMRDSIWVNCLTVAMLRPHVWTEGELRLAINVAERTWQALERIRAETSLRASNRRLEEALEAARMVAWDWDVEADRIDVTGSVADVFGLKPDATIDTKSAGFQHVHPDDHERHSRTVEEAVTAERGYESEFRVIRECDGEIAWLEERALPKRASASGKIGLTGLVWDVTRRKQAEVATEDARREVADELTVLTRLHDWAVRVASPAEWQSLLDEMLAATMALLNADFGSIRVYEPADQTLTIISGRNLDSDYVKRFPVVSTSDESTAWGRSIKSGQRIVYDDLQNDLTQLELSNAARQHDCNALQITPLFDRNGAPVGALATAFRQSHVPSNREWRLIDLYGAQIADVISAKRARDALAASEQRQRGLIESMPLLVWRSTYDGQASWHSPQYYAYTGHKPEDSLDHGWLDSIHPDDRPKVREAWSKAGERNLYTCECRIWSAREGRYRWFQERAVAEPIGEGGSVEWIGTSTDIDELRTLHEQQRVLLAELQNRVRHTLSQLRTIVRRTAVSRENFDDYVLRLDSRLGALSRAQGPALRDPSAGVELSELVASELTAHHAREGERVSVSGPPLRLRPSAADILALALHELAINAVEHGALARERGRVHVSWRIEDDPGGPQLHFVWKETRCALPAAGEPIREGFGFQLLKRTLSDEFKARTSISIATSGLICEIALPLTKRVVLP</sequence>
<dbReference type="Gene3D" id="2.10.70.100">
    <property type="match status" value="1"/>
</dbReference>
<dbReference type="SMART" id="SM00065">
    <property type="entry name" value="GAF"/>
    <property type="match status" value="2"/>
</dbReference>
<evidence type="ECO:0000256" key="8">
    <source>
        <dbReference type="ARBA" id="ARBA00022737"/>
    </source>
</evidence>
<dbReference type="Pfam" id="PF13185">
    <property type="entry name" value="GAF_2"/>
    <property type="match status" value="1"/>
</dbReference>
<proteinExistence type="predicted"/>
<evidence type="ECO:0000256" key="11">
    <source>
        <dbReference type="ARBA" id="ARBA00022840"/>
    </source>
</evidence>
<dbReference type="NCBIfam" id="TIGR00229">
    <property type="entry name" value="sensory_box"/>
    <property type="match status" value="2"/>
</dbReference>
<evidence type="ECO:0000313" key="17">
    <source>
        <dbReference type="Proteomes" id="UP000517759"/>
    </source>
</evidence>
<dbReference type="EMBL" id="JACIDN010000002">
    <property type="protein sequence ID" value="MBB3901792.1"/>
    <property type="molecule type" value="Genomic_DNA"/>
</dbReference>
<dbReference type="FunFam" id="3.30.450.20:FF:000099">
    <property type="entry name" value="Sensory box sensor histidine kinase"/>
    <property type="match status" value="1"/>
</dbReference>
<dbReference type="EC" id="2.7.13.3" evidence="2"/>
<dbReference type="Gene3D" id="3.30.450.20">
    <property type="entry name" value="PAS domain"/>
    <property type="match status" value="3"/>
</dbReference>
<keyword evidence="10" id="KW-0418">Kinase</keyword>
<evidence type="ECO:0000256" key="12">
    <source>
        <dbReference type="ARBA" id="ARBA00023026"/>
    </source>
</evidence>
<dbReference type="SUPFAM" id="SSF55781">
    <property type="entry name" value="GAF domain-like"/>
    <property type="match status" value="2"/>
</dbReference>
<dbReference type="GO" id="GO:0005524">
    <property type="term" value="F:ATP binding"/>
    <property type="evidence" value="ECO:0007669"/>
    <property type="project" value="UniProtKB-KW"/>
</dbReference>
<comment type="catalytic activity">
    <reaction evidence="1">
        <text>ATP + protein L-histidine = ADP + protein N-phospho-L-histidine.</text>
        <dbReference type="EC" id="2.7.13.3"/>
    </reaction>
</comment>
<evidence type="ECO:0000256" key="7">
    <source>
        <dbReference type="ARBA" id="ARBA00022679"/>
    </source>
</evidence>
<keyword evidence="18" id="KW-1185">Reference proteome</keyword>
<evidence type="ECO:0000313" key="18">
    <source>
        <dbReference type="Proteomes" id="UP001156881"/>
    </source>
</evidence>
<keyword evidence="12" id="KW-0843">Virulence</keyword>
<dbReference type="PANTHER" id="PTHR41523:SF7">
    <property type="entry name" value="HISTIDINE KINASE"/>
    <property type="match status" value="1"/>
</dbReference>
<evidence type="ECO:0000256" key="2">
    <source>
        <dbReference type="ARBA" id="ARBA00012438"/>
    </source>
</evidence>
<dbReference type="Pfam" id="PF08447">
    <property type="entry name" value="PAS_3"/>
    <property type="match status" value="2"/>
</dbReference>
<gene>
    <name evidence="15" type="ORF">GCM10007884_11550</name>
    <name evidence="16" type="ORF">GGR33_001278</name>
</gene>
<evidence type="ECO:0000256" key="3">
    <source>
        <dbReference type="ARBA" id="ARBA00021740"/>
    </source>
</evidence>
<dbReference type="CDD" id="cd00130">
    <property type="entry name" value="PAS"/>
    <property type="match status" value="2"/>
</dbReference>
<evidence type="ECO:0000313" key="15">
    <source>
        <dbReference type="EMBL" id="GLS43170.1"/>
    </source>
</evidence>
<dbReference type="InterPro" id="IPR035965">
    <property type="entry name" value="PAS-like_dom_sf"/>
</dbReference>
<dbReference type="SUPFAM" id="SSF55785">
    <property type="entry name" value="PYP-like sensor domain (PAS domain)"/>
    <property type="match status" value="3"/>
</dbReference>
<evidence type="ECO:0000259" key="13">
    <source>
        <dbReference type="PROSITE" id="PS50112"/>
    </source>
</evidence>
<reference evidence="15" key="1">
    <citation type="journal article" date="2014" name="Int. J. Syst. Evol. Microbiol.">
        <title>Complete genome of a new Firmicutes species belonging to the dominant human colonic microbiota ('Ruminococcus bicirculans') reveals two chromosomes and a selective capacity to utilize plant glucans.</title>
        <authorList>
            <consortium name="NISC Comparative Sequencing Program"/>
            <person name="Wegmann U."/>
            <person name="Louis P."/>
            <person name="Goesmann A."/>
            <person name="Henrissat B."/>
            <person name="Duncan S.H."/>
            <person name="Flint H.J."/>
        </authorList>
    </citation>
    <scope>NUCLEOTIDE SEQUENCE</scope>
    <source>
        <strain evidence="15">NBRC 107710</strain>
    </source>
</reference>
<dbReference type="InterPro" id="IPR036890">
    <property type="entry name" value="HATPase_C_sf"/>
</dbReference>
<dbReference type="InterPro" id="IPR000014">
    <property type="entry name" value="PAS"/>
</dbReference>
<dbReference type="AlphaFoldDB" id="A0A7W6F5X4"/>
<dbReference type="GO" id="GO:0004673">
    <property type="term" value="F:protein histidine kinase activity"/>
    <property type="evidence" value="ECO:0007669"/>
    <property type="project" value="UniProtKB-EC"/>
</dbReference>
<evidence type="ECO:0000256" key="10">
    <source>
        <dbReference type="ARBA" id="ARBA00022777"/>
    </source>
</evidence>
<feature type="domain" description="PAS" evidence="13">
    <location>
        <begin position="335"/>
        <end position="407"/>
    </location>
</feature>
<evidence type="ECO:0000313" key="16">
    <source>
        <dbReference type="EMBL" id="MBB3901792.1"/>
    </source>
</evidence>
<keyword evidence="8" id="KW-0677">Repeat</keyword>
<keyword evidence="9" id="KW-0547">Nucleotide-binding</keyword>
<dbReference type="InterPro" id="IPR013655">
    <property type="entry name" value="PAS_fold_3"/>
</dbReference>
<evidence type="ECO:0000256" key="4">
    <source>
        <dbReference type="ARBA" id="ARBA00022553"/>
    </source>
</evidence>
<keyword evidence="4" id="KW-0597">Phosphoprotein</keyword>